<dbReference type="Pfam" id="PF09580">
    <property type="entry name" value="Spore_YhcN_YlaJ"/>
    <property type="match status" value="1"/>
</dbReference>
<protein>
    <submittedName>
        <fullName evidence="1">YhcN/YlaJ family sporulation lipoprotein</fullName>
    </submittedName>
</protein>
<name>A0ABR6CPH6_9BACI</name>
<dbReference type="InterPro" id="IPR014247">
    <property type="entry name" value="Spore_lipoprot_YhcN/YlaJ"/>
</dbReference>
<evidence type="ECO:0000313" key="1">
    <source>
        <dbReference type="EMBL" id="MBA9026870.1"/>
    </source>
</evidence>
<dbReference type="NCBIfam" id="TIGR02898">
    <property type="entry name" value="spore_YhcN_YlaJ"/>
    <property type="match status" value="1"/>
</dbReference>
<gene>
    <name evidence="1" type="ORF">HNP81_002155</name>
</gene>
<reference evidence="1 2" key="1">
    <citation type="submission" date="2020-08" db="EMBL/GenBank/DDBJ databases">
        <title>Genomic Encyclopedia of Type Strains, Phase IV (KMG-IV): sequencing the most valuable type-strain genomes for metagenomic binning, comparative biology and taxonomic classification.</title>
        <authorList>
            <person name="Goeker M."/>
        </authorList>
    </citation>
    <scope>NUCLEOTIDE SEQUENCE [LARGE SCALE GENOMIC DNA]</scope>
    <source>
        <strain evidence="1 2">DSM 105481</strain>
    </source>
</reference>
<dbReference type="InterPro" id="IPR019076">
    <property type="entry name" value="Spore_lipoprot_YhcN/YlaJ-like"/>
</dbReference>
<dbReference type="Proteomes" id="UP000626697">
    <property type="component" value="Unassembled WGS sequence"/>
</dbReference>
<evidence type="ECO:0000313" key="2">
    <source>
        <dbReference type="Proteomes" id="UP000626697"/>
    </source>
</evidence>
<dbReference type="RefSeq" id="WP_182502590.1">
    <property type="nucleotide sequence ID" value="NZ_JACJHX010000005.1"/>
</dbReference>
<proteinExistence type="predicted"/>
<keyword evidence="1" id="KW-0449">Lipoprotein</keyword>
<sequence>MKNAIIAGGIIATLFVGGCTANNANQGTKKPGVDNPTNVSYNPNMNPNRNYDGNYDGNYNVNYNDNNGNYNRNYNVRNNTNNNIREGNDLAMEVNKLREVNSSSVMVMGNSAYVAAELSDKGSNELARNVEEKIADKVRAADPSIENVYVSSNPDFIDRMQGYSNDVRNGHPISGFANEFTETVKRVFPSAH</sequence>
<dbReference type="EMBL" id="JACJHX010000005">
    <property type="protein sequence ID" value="MBA9026870.1"/>
    <property type="molecule type" value="Genomic_DNA"/>
</dbReference>
<keyword evidence="2" id="KW-1185">Reference proteome</keyword>
<accession>A0ABR6CPH6</accession>
<comment type="caution">
    <text evidence="1">The sequence shown here is derived from an EMBL/GenBank/DDBJ whole genome shotgun (WGS) entry which is preliminary data.</text>
</comment>
<organism evidence="1 2">
    <name type="scientific">Peribacillus huizhouensis</name>
    <dbReference type="NCBI Taxonomy" id="1501239"/>
    <lineage>
        <taxon>Bacteria</taxon>
        <taxon>Bacillati</taxon>
        <taxon>Bacillota</taxon>
        <taxon>Bacilli</taxon>
        <taxon>Bacillales</taxon>
        <taxon>Bacillaceae</taxon>
        <taxon>Peribacillus</taxon>
    </lineage>
</organism>
<dbReference type="PROSITE" id="PS51257">
    <property type="entry name" value="PROKAR_LIPOPROTEIN"/>
    <property type="match status" value="1"/>
</dbReference>